<proteinExistence type="predicted"/>
<dbReference type="EMBL" id="MU275873">
    <property type="protein sequence ID" value="KAI0049411.1"/>
    <property type="molecule type" value="Genomic_DNA"/>
</dbReference>
<name>A0ACB8S0N6_9AGAM</name>
<reference evidence="1" key="1">
    <citation type="submission" date="2021-02" db="EMBL/GenBank/DDBJ databases">
        <authorList>
            <consortium name="DOE Joint Genome Institute"/>
            <person name="Ahrendt S."/>
            <person name="Looney B.P."/>
            <person name="Miyauchi S."/>
            <person name="Morin E."/>
            <person name="Drula E."/>
            <person name="Courty P.E."/>
            <person name="Chicoki N."/>
            <person name="Fauchery L."/>
            <person name="Kohler A."/>
            <person name="Kuo A."/>
            <person name="Labutti K."/>
            <person name="Pangilinan J."/>
            <person name="Lipzen A."/>
            <person name="Riley R."/>
            <person name="Andreopoulos W."/>
            <person name="He G."/>
            <person name="Johnson J."/>
            <person name="Barry K.W."/>
            <person name="Grigoriev I.V."/>
            <person name="Nagy L."/>
            <person name="Hibbett D."/>
            <person name="Henrissat B."/>
            <person name="Matheny P.B."/>
            <person name="Labbe J."/>
            <person name="Martin F."/>
        </authorList>
    </citation>
    <scope>NUCLEOTIDE SEQUENCE</scope>
    <source>
        <strain evidence="1">FP105234-sp</strain>
    </source>
</reference>
<evidence type="ECO:0000313" key="1">
    <source>
        <dbReference type="EMBL" id="KAI0049411.1"/>
    </source>
</evidence>
<keyword evidence="2" id="KW-1185">Reference proteome</keyword>
<organism evidence="1 2">
    <name type="scientific">Auriscalpium vulgare</name>
    <dbReference type="NCBI Taxonomy" id="40419"/>
    <lineage>
        <taxon>Eukaryota</taxon>
        <taxon>Fungi</taxon>
        <taxon>Dikarya</taxon>
        <taxon>Basidiomycota</taxon>
        <taxon>Agaricomycotina</taxon>
        <taxon>Agaricomycetes</taxon>
        <taxon>Russulales</taxon>
        <taxon>Auriscalpiaceae</taxon>
        <taxon>Auriscalpium</taxon>
    </lineage>
</organism>
<gene>
    <name evidence="1" type="ORF">FA95DRAFT_1571228</name>
</gene>
<reference evidence="1" key="2">
    <citation type="journal article" date="2022" name="New Phytol.">
        <title>Evolutionary transition to the ectomycorrhizal habit in the genomes of a hyperdiverse lineage of mushroom-forming fungi.</title>
        <authorList>
            <person name="Looney B."/>
            <person name="Miyauchi S."/>
            <person name="Morin E."/>
            <person name="Drula E."/>
            <person name="Courty P.E."/>
            <person name="Kohler A."/>
            <person name="Kuo A."/>
            <person name="LaButti K."/>
            <person name="Pangilinan J."/>
            <person name="Lipzen A."/>
            <person name="Riley R."/>
            <person name="Andreopoulos W."/>
            <person name="He G."/>
            <person name="Johnson J."/>
            <person name="Nolan M."/>
            <person name="Tritt A."/>
            <person name="Barry K.W."/>
            <person name="Grigoriev I.V."/>
            <person name="Nagy L.G."/>
            <person name="Hibbett D."/>
            <person name="Henrissat B."/>
            <person name="Matheny P.B."/>
            <person name="Labbe J."/>
            <person name="Martin F.M."/>
        </authorList>
    </citation>
    <scope>NUCLEOTIDE SEQUENCE</scope>
    <source>
        <strain evidence="1">FP105234-sp</strain>
    </source>
</reference>
<protein>
    <submittedName>
        <fullName evidence="1">Uncharacterized protein</fullName>
    </submittedName>
</protein>
<comment type="caution">
    <text evidence="1">The sequence shown here is derived from an EMBL/GenBank/DDBJ whole genome shotgun (WGS) entry which is preliminary data.</text>
</comment>
<sequence>MPGASASASHTPPNAQGGPSPGPLISVPDSAAMRSSGFHDHHLHPTSQAPAGVYAHNEGLMAGAGAPAAPTPMPGLMSEYGQDVAWRSNYQHPSPAGPTTISPNPWDDSRMDSSSTRPSPETMASLVSGATSERDRYYPGGTGDTYNSWGPYGTFASSPSGGSGDSPVHTKETHVATMYGVPGYPMPGAQVLNWSDHREEQSYHHLPAAGGSLPVDPRRGAVPYVAQHNNRRATDPYAAEQPIGYPSASYSAQKLSGRGNLGKRKDRDRKPASTDGEADMVEDEGDTDSDLEAQKDRKKKYAQEFRYREKRLFEEMRKRLFPQDPSTKRSECMEKAIEGLDELDSMRIQARERDEEIESLKRKLHESEVRAELIFRQLQELRGKQQFGSFMG</sequence>
<dbReference type="Proteomes" id="UP000814033">
    <property type="component" value="Unassembled WGS sequence"/>
</dbReference>
<accession>A0ACB8S0N6</accession>
<evidence type="ECO:0000313" key="2">
    <source>
        <dbReference type="Proteomes" id="UP000814033"/>
    </source>
</evidence>